<keyword evidence="4 7" id="KW-0560">Oxidoreductase</keyword>
<comment type="similarity">
    <text evidence="1 7">Belongs to the cytochrome P450 family.</text>
</comment>
<evidence type="ECO:0000313" key="8">
    <source>
        <dbReference type="EMBL" id="GIE43330.1"/>
    </source>
</evidence>
<dbReference type="Proteomes" id="UP000631312">
    <property type="component" value="Unassembled WGS sequence"/>
</dbReference>
<evidence type="ECO:0000256" key="3">
    <source>
        <dbReference type="ARBA" id="ARBA00022723"/>
    </source>
</evidence>
<dbReference type="FunFam" id="1.10.630.10:FF:000018">
    <property type="entry name" value="Cytochrome P450 monooxygenase"/>
    <property type="match status" value="1"/>
</dbReference>
<evidence type="ECO:0000313" key="10">
    <source>
        <dbReference type="Proteomes" id="UP000590511"/>
    </source>
</evidence>
<dbReference type="GO" id="GO:0006707">
    <property type="term" value="P:cholesterol catabolic process"/>
    <property type="evidence" value="ECO:0007669"/>
    <property type="project" value="TreeGrafter"/>
</dbReference>
<organism evidence="9 10">
    <name type="scientific">Actinoplanes lobatus</name>
    <dbReference type="NCBI Taxonomy" id="113568"/>
    <lineage>
        <taxon>Bacteria</taxon>
        <taxon>Bacillati</taxon>
        <taxon>Actinomycetota</taxon>
        <taxon>Actinomycetes</taxon>
        <taxon>Micromonosporales</taxon>
        <taxon>Micromonosporaceae</taxon>
        <taxon>Actinoplanes</taxon>
    </lineage>
</organism>
<dbReference type="SUPFAM" id="SSF48264">
    <property type="entry name" value="Cytochrome P450"/>
    <property type="match status" value="1"/>
</dbReference>
<dbReference type="GO" id="GO:0020037">
    <property type="term" value="F:heme binding"/>
    <property type="evidence" value="ECO:0007669"/>
    <property type="project" value="InterPro"/>
</dbReference>
<evidence type="ECO:0000256" key="7">
    <source>
        <dbReference type="RuleBase" id="RU000461"/>
    </source>
</evidence>
<keyword evidence="2 7" id="KW-0349">Heme</keyword>
<reference evidence="8 11" key="2">
    <citation type="submission" date="2021-01" db="EMBL/GenBank/DDBJ databases">
        <title>Whole genome shotgun sequence of Actinoplanes lobatus NBRC 12513.</title>
        <authorList>
            <person name="Komaki H."/>
            <person name="Tamura T."/>
        </authorList>
    </citation>
    <scope>NUCLEOTIDE SEQUENCE [LARGE SCALE GENOMIC DNA]</scope>
    <source>
        <strain evidence="8 11">NBRC 12513</strain>
    </source>
</reference>
<keyword evidence="11" id="KW-1185">Reference proteome</keyword>
<protein>
    <submittedName>
        <fullName evidence="9">Cytochrome P450</fullName>
    </submittedName>
</protein>
<keyword evidence="5 7" id="KW-0408">Iron</keyword>
<gene>
    <name evidence="8" type="ORF">Alo02nite_62280</name>
    <name evidence="9" type="ORF">BJ964_005909</name>
</gene>
<name>A0A7W7HJK8_9ACTN</name>
<dbReference type="Proteomes" id="UP000590511">
    <property type="component" value="Unassembled WGS sequence"/>
</dbReference>
<dbReference type="InterPro" id="IPR002397">
    <property type="entry name" value="Cyt_P450_B"/>
</dbReference>
<dbReference type="InterPro" id="IPR017972">
    <property type="entry name" value="Cyt_P450_CS"/>
</dbReference>
<evidence type="ECO:0000256" key="1">
    <source>
        <dbReference type="ARBA" id="ARBA00010617"/>
    </source>
</evidence>
<proteinExistence type="inferred from homology"/>
<dbReference type="CDD" id="cd11032">
    <property type="entry name" value="P450_EryK-like"/>
    <property type="match status" value="1"/>
</dbReference>
<dbReference type="GO" id="GO:0017000">
    <property type="term" value="P:antibiotic biosynthetic process"/>
    <property type="evidence" value="ECO:0007669"/>
    <property type="project" value="UniProtKB-ARBA"/>
</dbReference>
<dbReference type="GO" id="GO:0008395">
    <property type="term" value="F:steroid hydroxylase activity"/>
    <property type="evidence" value="ECO:0007669"/>
    <property type="project" value="TreeGrafter"/>
</dbReference>
<evidence type="ECO:0000313" key="11">
    <source>
        <dbReference type="Proteomes" id="UP000631312"/>
    </source>
</evidence>
<dbReference type="PANTHER" id="PTHR46696:SF4">
    <property type="entry name" value="BIOTIN BIOSYNTHESIS CYTOCHROME P450"/>
    <property type="match status" value="1"/>
</dbReference>
<dbReference type="PANTHER" id="PTHR46696">
    <property type="entry name" value="P450, PUTATIVE (EUROFUNG)-RELATED"/>
    <property type="match status" value="1"/>
</dbReference>
<evidence type="ECO:0000256" key="6">
    <source>
        <dbReference type="ARBA" id="ARBA00023033"/>
    </source>
</evidence>
<dbReference type="AlphaFoldDB" id="A0A7W7HJK8"/>
<dbReference type="Gene3D" id="1.10.630.10">
    <property type="entry name" value="Cytochrome P450"/>
    <property type="match status" value="1"/>
</dbReference>
<evidence type="ECO:0000256" key="5">
    <source>
        <dbReference type="ARBA" id="ARBA00023004"/>
    </source>
</evidence>
<dbReference type="PRINTS" id="PR00359">
    <property type="entry name" value="BP450"/>
</dbReference>
<dbReference type="EMBL" id="JACHNC010000001">
    <property type="protein sequence ID" value="MBB4751748.1"/>
    <property type="molecule type" value="Genomic_DNA"/>
</dbReference>
<evidence type="ECO:0000313" key="9">
    <source>
        <dbReference type="EMBL" id="MBB4751748.1"/>
    </source>
</evidence>
<keyword evidence="3 7" id="KW-0479">Metal-binding</keyword>
<comment type="caution">
    <text evidence="9">The sequence shown here is derived from an EMBL/GenBank/DDBJ whole genome shotgun (WGS) entry which is preliminary data.</text>
</comment>
<evidence type="ECO:0000256" key="4">
    <source>
        <dbReference type="ARBA" id="ARBA00023002"/>
    </source>
</evidence>
<dbReference type="InterPro" id="IPR036396">
    <property type="entry name" value="Cyt_P450_sf"/>
</dbReference>
<keyword evidence="6 7" id="KW-0503">Monooxygenase</keyword>
<dbReference type="InterPro" id="IPR001128">
    <property type="entry name" value="Cyt_P450"/>
</dbReference>
<dbReference type="Pfam" id="PF00067">
    <property type="entry name" value="p450"/>
    <property type="match status" value="2"/>
</dbReference>
<dbReference type="GO" id="GO:0036199">
    <property type="term" value="F:cholest-4-en-3-one 26-monooxygenase activity"/>
    <property type="evidence" value="ECO:0007669"/>
    <property type="project" value="TreeGrafter"/>
</dbReference>
<reference evidence="9 10" key="1">
    <citation type="submission" date="2020-08" db="EMBL/GenBank/DDBJ databases">
        <title>Sequencing the genomes of 1000 actinobacteria strains.</title>
        <authorList>
            <person name="Klenk H.-P."/>
        </authorList>
    </citation>
    <scope>NUCLEOTIDE SEQUENCE [LARGE SCALE GENOMIC DNA]</scope>
    <source>
        <strain evidence="9 10">DSM 43150</strain>
    </source>
</reference>
<dbReference type="RefSeq" id="WP_188123739.1">
    <property type="nucleotide sequence ID" value="NZ_BOMP01000105.1"/>
</dbReference>
<dbReference type="GO" id="GO:0005506">
    <property type="term" value="F:iron ion binding"/>
    <property type="evidence" value="ECO:0007669"/>
    <property type="project" value="InterPro"/>
</dbReference>
<evidence type="ECO:0000256" key="2">
    <source>
        <dbReference type="ARBA" id="ARBA00022617"/>
    </source>
</evidence>
<accession>A0A7W7HJK8</accession>
<dbReference type="PROSITE" id="PS00086">
    <property type="entry name" value="CYTOCHROME_P450"/>
    <property type="match status" value="1"/>
</dbReference>
<dbReference type="EMBL" id="BOMP01000105">
    <property type="protein sequence ID" value="GIE43330.1"/>
    <property type="molecule type" value="Genomic_DNA"/>
</dbReference>
<sequence length="400" mass="44480">MTSTKKAPKLADLLAWLERLRGRGQVVHDDKQRCWHVLGHPETSAVLSDPGAFSSDLSELVPRQEDFALFEQGNFVRMDPPRHRKLRGLVNQAFTPRVVALLEPRIARVTNELLDGAGGETRVDIIERLAYPLPVIVIAELLGIPASDRPIFHRWADDLFNQQNIDPEQSLLATATESMDTAVPTIREMNTYLLQRIRARRADLADDLMSKLILAEVDGEHLADEEIIGFVGLLLLAGHITTTATLGNAILCFEENPEAAAAVRDDPGLLPDTIEEVLRYRTPFPRLARLTTRGVGIGEVDVPAGAVVMPWLAAANRDERVFTEPDRFDVHRTRNPHLAFGHGIHFCIGAPLARLEARVALGIMFQRYADISVAADEPVDEVNPWLMTSVNRLPLDLRPN</sequence>